<evidence type="ECO:0000313" key="1">
    <source>
        <dbReference type="EMBL" id="KAK2655169.1"/>
    </source>
</evidence>
<proteinExistence type="predicted"/>
<organism evidence="1 2">
    <name type="scientific">Dipteronia dyeriana</name>
    <dbReference type="NCBI Taxonomy" id="168575"/>
    <lineage>
        <taxon>Eukaryota</taxon>
        <taxon>Viridiplantae</taxon>
        <taxon>Streptophyta</taxon>
        <taxon>Embryophyta</taxon>
        <taxon>Tracheophyta</taxon>
        <taxon>Spermatophyta</taxon>
        <taxon>Magnoliopsida</taxon>
        <taxon>eudicotyledons</taxon>
        <taxon>Gunneridae</taxon>
        <taxon>Pentapetalae</taxon>
        <taxon>rosids</taxon>
        <taxon>malvids</taxon>
        <taxon>Sapindales</taxon>
        <taxon>Sapindaceae</taxon>
        <taxon>Hippocastanoideae</taxon>
        <taxon>Acereae</taxon>
        <taxon>Dipteronia</taxon>
    </lineage>
</organism>
<gene>
    <name evidence="1" type="ORF">Ddye_008221</name>
</gene>
<comment type="caution">
    <text evidence="1">The sequence shown here is derived from an EMBL/GenBank/DDBJ whole genome shotgun (WGS) entry which is preliminary data.</text>
</comment>
<name>A0AAD9X990_9ROSI</name>
<keyword evidence="2" id="KW-1185">Reference proteome</keyword>
<protein>
    <recommendedName>
        <fullName evidence="3">Reverse transcriptase</fullName>
    </recommendedName>
</protein>
<sequence length="170" mass="18704">MDHPFTVEDVRIAALSISPTEALGPDGMPESINDNLVVLISKVRNPVQIRVFRPINLCNVLYKIVAKALANRLRLVLDEVILESKSAFIPERFDSGHPTSHSAHEDSIVWQVDQADVGTWKINTDVATWYDRRAIGLGIVIRDKAGTVKAVASLRIQAMVVPLVAEAMAI</sequence>
<reference evidence="1" key="1">
    <citation type="journal article" date="2023" name="Plant J.">
        <title>Genome sequences and population genomics provide insights into the demographic history, inbreeding, and mutation load of two 'living fossil' tree species of Dipteronia.</title>
        <authorList>
            <person name="Feng Y."/>
            <person name="Comes H.P."/>
            <person name="Chen J."/>
            <person name="Zhu S."/>
            <person name="Lu R."/>
            <person name="Zhang X."/>
            <person name="Li P."/>
            <person name="Qiu J."/>
            <person name="Olsen K.M."/>
            <person name="Qiu Y."/>
        </authorList>
    </citation>
    <scope>NUCLEOTIDE SEQUENCE</scope>
    <source>
        <strain evidence="1">KIB01</strain>
    </source>
</reference>
<dbReference type="Proteomes" id="UP001280121">
    <property type="component" value="Unassembled WGS sequence"/>
</dbReference>
<dbReference type="AlphaFoldDB" id="A0AAD9X990"/>
<evidence type="ECO:0000313" key="2">
    <source>
        <dbReference type="Proteomes" id="UP001280121"/>
    </source>
</evidence>
<dbReference type="EMBL" id="JANJYI010000003">
    <property type="protein sequence ID" value="KAK2655169.1"/>
    <property type="molecule type" value="Genomic_DNA"/>
</dbReference>
<accession>A0AAD9X990</accession>
<evidence type="ECO:0008006" key="3">
    <source>
        <dbReference type="Google" id="ProtNLM"/>
    </source>
</evidence>